<dbReference type="SUPFAM" id="SSF47413">
    <property type="entry name" value="lambda repressor-like DNA-binding domains"/>
    <property type="match status" value="1"/>
</dbReference>
<comment type="caution">
    <text evidence="4">The sequence shown here is derived from an EMBL/GenBank/DDBJ whole genome shotgun (WGS) entry which is preliminary data.</text>
</comment>
<dbReference type="OrthoDB" id="3174593at2"/>
<sequence length="106" mass="11882">MSVDRRPLERRPTPPGRFIQNDILEEHGLTQDQLAQRLRVSRLTINELVNGKRALTAAMALRLSQLTGQSIEYWLNLQQAVDIWDARSASGGEAVKEIEPLTTSSS</sequence>
<evidence type="ECO:0000256" key="2">
    <source>
        <dbReference type="SAM" id="MobiDB-lite"/>
    </source>
</evidence>
<evidence type="ECO:0000313" key="5">
    <source>
        <dbReference type="Proteomes" id="UP000277007"/>
    </source>
</evidence>
<gene>
    <name evidence="4" type="primary">higA</name>
    <name evidence="4" type="ORF">EJ903_06280</name>
</gene>
<feature type="region of interest" description="Disordered" evidence="2">
    <location>
        <begin position="1"/>
        <end position="23"/>
    </location>
</feature>
<dbReference type="GO" id="GO:0003677">
    <property type="term" value="F:DNA binding"/>
    <property type="evidence" value="ECO:0007669"/>
    <property type="project" value="UniProtKB-KW"/>
</dbReference>
<dbReference type="AlphaFoldDB" id="A0A431VJW6"/>
<dbReference type="PANTHER" id="PTHR36924:SF1">
    <property type="entry name" value="ANTITOXIN HIGA-1"/>
    <property type="match status" value="1"/>
</dbReference>
<dbReference type="SMART" id="SM00530">
    <property type="entry name" value="HTH_XRE"/>
    <property type="match status" value="1"/>
</dbReference>
<feature type="compositionally biased region" description="Basic and acidic residues" evidence="2">
    <location>
        <begin position="1"/>
        <end position="12"/>
    </location>
</feature>
<dbReference type="Pfam" id="PF01381">
    <property type="entry name" value="HTH_3"/>
    <property type="match status" value="1"/>
</dbReference>
<dbReference type="InterPro" id="IPR013430">
    <property type="entry name" value="Toxin_antidote_HigA"/>
</dbReference>
<dbReference type="PANTHER" id="PTHR36924">
    <property type="entry name" value="ANTITOXIN HIGA-1"/>
    <property type="match status" value="1"/>
</dbReference>
<evidence type="ECO:0000313" key="4">
    <source>
        <dbReference type="EMBL" id="RTR22430.1"/>
    </source>
</evidence>
<dbReference type="InterPro" id="IPR001387">
    <property type="entry name" value="Cro/C1-type_HTH"/>
</dbReference>
<dbReference type="CDD" id="cd00093">
    <property type="entry name" value="HTH_XRE"/>
    <property type="match status" value="1"/>
</dbReference>
<dbReference type="NCBIfam" id="TIGR02607">
    <property type="entry name" value="antidote_HigA"/>
    <property type="match status" value="1"/>
</dbReference>
<evidence type="ECO:0000259" key="3">
    <source>
        <dbReference type="PROSITE" id="PS50943"/>
    </source>
</evidence>
<dbReference type="RefSeq" id="WP_126613215.1">
    <property type="nucleotide sequence ID" value="NZ_JBHUCY010000053.1"/>
</dbReference>
<reference evidence="4 5" key="1">
    <citation type="submission" date="2018-12" db="EMBL/GenBank/DDBJ databases">
        <authorList>
            <person name="Yang Y."/>
        </authorList>
    </citation>
    <scope>NUCLEOTIDE SEQUENCE [LARGE SCALE GENOMIC DNA]</scope>
    <source>
        <strain evidence="4 5">L-25-5w-1</strain>
    </source>
</reference>
<dbReference type="InterPro" id="IPR010982">
    <property type="entry name" value="Lambda_DNA-bd_dom_sf"/>
</dbReference>
<dbReference type="EMBL" id="RXMA01000004">
    <property type="protein sequence ID" value="RTR22430.1"/>
    <property type="molecule type" value="Genomic_DNA"/>
</dbReference>
<evidence type="ECO:0000256" key="1">
    <source>
        <dbReference type="ARBA" id="ARBA00023125"/>
    </source>
</evidence>
<proteinExistence type="predicted"/>
<organism evidence="4 5">
    <name type="scientific">Azospirillum griseum</name>
    <dbReference type="NCBI Taxonomy" id="2496639"/>
    <lineage>
        <taxon>Bacteria</taxon>
        <taxon>Pseudomonadati</taxon>
        <taxon>Pseudomonadota</taxon>
        <taxon>Alphaproteobacteria</taxon>
        <taxon>Rhodospirillales</taxon>
        <taxon>Azospirillaceae</taxon>
        <taxon>Azospirillum</taxon>
    </lineage>
</organism>
<feature type="domain" description="HTH cro/C1-type" evidence="3">
    <location>
        <begin position="25"/>
        <end position="74"/>
    </location>
</feature>
<accession>A0A431VJW6</accession>
<protein>
    <submittedName>
        <fullName evidence="4">Addiction module antidote protein, HigA family</fullName>
    </submittedName>
</protein>
<dbReference type="Gene3D" id="1.10.260.40">
    <property type="entry name" value="lambda repressor-like DNA-binding domains"/>
    <property type="match status" value="1"/>
</dbReference>
<dbReference type="Proteomes" id="UP000277007">
    <property type="component" value="Unassembled WGS sequence"/>
</dbReference>
<name>A0A431VJW6_9PROT</name>
<keyword evidence="5" id="KW-1185">Reference proteome</keyword>
<keyword evidence="1" id="KW-0238">DNA-binding</keyword>
<dbReference type="PROSITE" id="PS50943">
    <property type="entry name" value="HTH_CROC1"/>
    <property type="match status" value="1"/>
</dbReference>